<sequence length="113" mass="11799">MLIFSSKSIFRTLGALGGIFGGGAGFHYGVKTLFPKDAQLEIISHSTSSSSSPSSGSGSPSASSSQNSQSSGTSAEVSEEQLTKSLTDEQVKQFQENAQLPVLEDDANDLDEH</sequence>
<protein>
    <submittedName>
        <fullName evidence="2">Uncharacterized protein</fullName>
    </submittedName>
</protein>
<evidence type="ECO:0000313" key="2">
    <source>
        <dbReference type="EMBL" id="AFO51988.1"/>
    </source>
</evidence>
<gene>
    <name evidence="2" type="ordered locus">MHLP_02040</name>
</gene>
<keyword evidence="3" id="KW-1185">Reference proteome</keyword>
<feature type="compositionally biased region" description="Acidic residues" evidence="1">
    <location>
        <begin position="103"/>
        <end position="113"/>
    </location>
</feature>
<reference evidence="3" key="2">
    <citation type="submission" date="2012-07" db="EMBL/GenBank/DDBJ databases">
        <title>Complete genome sequence of 'Candidatus Mycoplasma haemolamae'.</title>
        <authorList>
            <person name="Guimaraes A.M.S."/>
            <person name="Toth B."/>
            <person name="Santos A.P."/>
            <person name="Nascimento N.C."/>
            <person name="Sojka J.E."/>
            <person name="Messick J.B."/>
        </authorList>
    </citation>
    <scope>NUCLEOTIDE SEQUENCE [LARGE SCALE GENOMIC DNA]</scope>
    <source>
        <strain evidence="3">Purdue</strain>
    </source>
</reference>
<dbReference type="STRING" id="1212765.MHLP_02040"/>
<feature type="compositionally biased region" description="Low complexity" evidence="1">
    <location>
        <begin position="44"/>
        <end position="75"/>
    </location>
</feature>
<name>I7BJG5_MYCHA</name>
<evidence type="ECO:0000313" key="3">
    <source>
        <dbReference type="Proteomes" id="UP000006502"/>
    </source>
</evidence>
<dbReference type="EMBL" id="CP003731">
    <property type="protein sequence ID" value="AFO51988.1"/>
    <property type="molecule type" value="Genomic_DNA"/>
</dbReference>
<organism evidence="2 3">
    <name type="scientific">Mycoplasma haematolamae (strain Purdue)</name>
    <dbReference type="NCBI Taxonomy" id="1212765"/>
    <lineage>
        <taxon>Bacteria</taxon>
        <taxon>Bacillati</taxon>
        <taxon>Mycoplasmatota</taxon>
        <taxon>Mollicutes</taxon>
        <taxon>Mycoplasmataceae</taxon>
        <taxon>Mycoplasma</taxon>
    </lineage>
</organism>
<dbReference type="KEGG" id="mhl:MHLP_02040"/>
<proteinExistence type="predicted"/>
<evidence type="ECO:0000256" key="1">
    <source>
        <dbReference type="SAM" id="MobiDB-lite"/>
    </source>
</evidence>
<feature type="region of interest" description="Disordered" evidence="1">
    <location>
        <begin position="44"/>
        <end position="113"/>
    </location>
</feature>
<dbReference type="HOGENOM" id="CLU_2130683_0_0_14"/>
<dbReference type="PATRIC" id="fig|1212765.3.peg.458"/>
<dbReference type="AlphaFoldDB" id="I7BJG5"/>
<dbReference type="Proteomes" id="UP000006502">
    <property type="component" value="Chromosome"/>
</dbReference>
<reference evidence="2 3" key="1">
    <citation type="journal article" date="2012" name="J. Bacteriol.">
        <title>Genome Sequence of "Candidatus Mycoplasma haemolamae" Strain Purdue, a Red Blood Cell Pathogen of Alpacas (Vicugna pacos) and Llamas (Lama glama).</title>
        <authorList>
            <person name="Guimaraes A.M."/>
            <person name="Toth B."/>
            <person name="Santos A.P."/>
            <person name="do Nascimento N.C."/>
            <person name="Kritchevsky J.E."/>
            <person name="Messick J.B."/>
        </authorList>
    </citation>
    <scope>NUCLEOTIDE SEQUENCE [LARGE SCALE GENOMIC DNA]</scope>
    <source>
        <strain evidence="2 3">Purdue</strain>
    </source>
</reference>
<accession>I7BJG5</accession>